<dbReference type="Proteomes" id="UP001161757">
    <property type="component" value="Unassembled WGS sequence"/>
</dbReference>
<reference evidence="1" key="1">
    <citation type="submission" date="2023-01" db="EMBL/GenBank/DDBJ databases">
        <title>Exophiala dermititidis isolated from Cystic Fibrosis Patient.</title>
        <authorList>
            <person name="Kurbessoian T."/>
            <person name="Crocker A."/>
            <person name="Murante D."/>
            <person name="Hogan D.A."/>
            <person name="Stajich J.E."/>
        </authorList>
    </citation>
    <scope>NUCLEOTIDE SEQUENCE</scope>
    <source>
        <strain evidence="1">Ex8</strain>
    </source>
</reference>
<evidence type="ECO:0000313" key="2">
    <source>
        <dbReference type="Proteomes" id="UP001161757"/>
    </source>
</evidence>
<comment type="caution">
    <text evidence="1">The sequence shown here is derived from an EMBL/GenBank/DDBJ whole genome shotgun (WGS) entry which is preliminary data.</text>
</comment>
<evidence type="ECO:0000313" key="1">
    <source>
        <dbReference type="EMBL" id="KAJ8991112.1"/>
    </source>
</evidence>
<dbReference type="EMBL" id="JAJGCB010000009">
    <property type="protein sequence ID" value="KAJ8991112.1"/>
    <property type="molecule type" value="Genomic_DNA"/>
</dbReference>
<dbReference type="AlphaFoldDB" id="A0AAN6IUH8"/>
<accession>A0AAN6IUH8</accession>
<protein>
    <submittedName>
        <fullName evidence="1">Uncharacterized protein</fullName>
    </submittedName>
</protein>
<name>A0AAN6IUH8_EXODE</name>
<proteinExistence type="predicted"/>
<organism evidence="1 2">
    <name type="scientific">Exophiala dermatitidis</name>
    <name type="common">Black yeast-like fungus</name>
    <name type="synonym">Wangiella dermatitidis</name>
    <dbReference type="NCBI Taxonomy" id="5970"/>
    <lineage>
        <taxon>Eukaryota</taxon>
        <taxon>Fungi</taxon>
        <taxon>Dikarya</taxon>
        <taxon>Ascomycota</taxon>
        <taxon>Pezizomycotina</taxon>
        <taxon>Eurotiomycetes</taxon>
        <taxon>Chaetothyriomycetidae</taxon>
        <taxon>Chaetothyriales</taxon>
        <taxon>Herpotrichiellaceae</taxon>
        <taxon>Exophiala</taxon>
    </lineage>
</organism>
<gene>
    <name evidence="1" type="ORF">HRR80_005166</name>
</gene>
<sequence>MSLDSTQTTAQRGTDDEVRQLCRHQTGVGLLSSSFDCCFPKPQAVAHHLPCERTALFSNVGFSRFRHAVLQSSELSGQEGTIYTRQKAPQPVVTHCQTMRWYFVHHDMQCHL</sequence>